<gene>
    <name evidence="1" type="ORF">FNW02_31360</name>
</gene>
<sequence length="211" mass="24074">MLPSKFVELAGFPDRWQERDLQKYLGDRLTERGFTTHLEAPANGGRADIVSNWQGGVIAEVKKYLDRDTIYQAVGQLNLYGLNNTHKLVVMGFLTPDARAQPSALKTASMVEQNPRVQVVFVNLDEEWLPGSRVAHSWFPQLFSLPKLSLPQLHFGEWRWWLGVAKDNPLLLVLALALVFVTTDQLKREFTQCQQQKQLLNCLFSENSPRP</sequence>
<evidence type="ECO:0000313" key="2">
    <source>
        <dbReference type="Proteomes" id="UP001165986"/>
    </source>
</evidence>
<keyword evidence="2" id="KW-1185">Reference proteome</keyword>
<dbReference type="Proteomes" id="UP001165986">
    <property type="component" value="Unassembled WGS sequence"/>
</dbReference>
<comment type="caution">
    <text evidence="1">The sequence shown here is derived from an EMBL/GenBank/DDBJ whole genome shotgun (WGS) entry which is preliminary data.</text>
</comment>
<reference evidence="1" key="1">
    <citation type="submission" date="2019-07" db="EMBL/GenBank/DDBJ databases">
        <title>Toxilogical consequences of a new and cryptic species of cyanobacteria (Komarekiella delphini-convector) recovered from the epidermis of a bottlenose dolphin and 1500 ft. in the air.</title>
        <authorList>
            <person name="Brown A.O."/>
            <person name="Dvorak P."/>
            <person name="Villanueva C.D."/>
            <person name="Foss A.J."/>
            <person name="Garvey A.D."/>
            <person name="Gibson Q.A."/>
            <person name="Johansen J.R."/>
            <person name="Casamatta D.A."/>
        </authorList>
    </citation>
    <scope>NUCLEOTIDE SEQUENCE</scope>
    <source>
        <strain evidence="1">SJRDD-AB1</strain>
    </source>
</reference>
<dbReference type="EMBL" id="VJXY01000056">
    <property type="protein sequence ID" value="MBD6620171.1"/>
    <property type="molecule type" value="Genomic_DNA"/>
</dbReference>
<name>A0AA40T3B8_9NOST</name>
<dbReference type="RefSeq" id="WP_191761377.1">
    <property type="nucleotide sequence ID" value="NZ_VJXY01000056.1"/>
</dbReference>
<protein>
    <submittedName>
        <fullName evidence="1">Uncharacterized protein</fullName>
    </submittedName>
</protein>
<evidence type="ECO:0000313" key="1">
    <source>
        <dbReference type="EMBL" id="MBD6620171.1"/>
    </source>
</evidence>
<dbReference type="AlphaFoldDB" id="A0AA40T3B8"/>
<accession>A0AA40T3B8</accession>
<proteinExistence type="predicted"/>
<organism evidence="1 2">
    <name type="scientific">Komarekiella delphini-convector SJRDD-AB1</name>
    <dbReference type="NCBI Taxonomy" id="2593771"/>
    <lineage>
        <taxon>Bacteria</taxon>
        <taxon>Bacillati</taxon>
        <taxon>Cyanobacteriota</taxon>
        <taxon>Cyanophyceae</taxon>
        <taxon>Nostocales</taxon>
        <taxon>Nostocaceae</taxon>
        <taxon>Komarekiella</taxon>
        <taxon>Komarekiella delphini-convector</taxon>
    </lineage>
</organism>